<organism evidence="1">
    <name type="scientific">Schistocephalus solidus</name>
    <name type="common">Tapeworm</name>
    <dbReference type="NCBI Taxonomy" id="70667"/>
    <lineage>
        <taxon>Eukaryota</taxon>
        <taxon>Metazoa</taxon>
        <taxon>Spiralia</taxon>
        <taxon>Lophotrochozoa</taxon>
        <taxon>Platyhelminthes</taxon>
        <taxon>Cestoda</taxon>
        <taxon>Eucestoda</taxon>
        <taxon>Diphyllobothriidea</taxon>
        <taxon>Diphyllobothriidae</taxon>
        <taxon>Schistocephalus</taxon>
    </lineage>
</organism>
<accession>A0A0X3Q6M9</accession>
<proteinExistence type="predicted"/>
<protein>
    <submittedName>
        <fullName evidence="1">Uncharacterized protein</fullName>
    </submittedName>
</protein>
<gene>
    <name evidence="1" type="ORF">TR138293</name>
</gene>
<dbReference type="AlphaFoldDB" id="A0A0X3Q6M9"/>
<sequence>RIQESSEPLRQCDLDSASSSQCHLRLNDRTDAFIEVPCHALLYVHHFLLSQVLYFLHVPCRSRLIYIRFRALKRCRSIVDQLLQFPLIRGPVLWIYKFLRGDSASYILLESPSFCRKLIQADLITFRPPSRSMHWDHSRTLK</sequence>
<evidence type="ECO:0000313" key="1">
    <source>
        <dbReference type="EMBL" id="JAP59060.1"/>
    </source>
</evidence>
<dbReference type="EMBL" id="GEEE01004165">
    <property type="protein sequence ID" value="JAP59060.1"/>
    <property type="molecule type" value="Transcribed_RNA"/>
</dbReference>
<name>A0A0X3Q6M9_SCHSO</name>
<feature type="non-terminal residue" evidence="1">
    <location>
        <position position="1"/>
    </location>
</feature>
<reference evidence="1" key="1">
    <citation type="submission" date="2016-01" db="EMBL/GenBank/DDBJ databases">
        <title>Reference transcriptome for the parasite Schistocephalus solidus: insights into the molecular evolution of parasitism.</title>
        <authorList>
            <person name="Hebert F.O."/>
            <person name="Grambauer S."/>
            <person name="Barber I."/>
            <person name="Landry C.R."/>
            <person name="Aubin-Horth N."/>
        </authorList>
    </citation>
    <scope>NUCLEOTIDE SEQUENCE</scope>
</reference>